<dbReference type="Proteomes" id="UP000659061">
    <property type="component" value="Unassembled WGS sequence"/>
</dbReference>
<sequence>MNRSIAASLVAASVIAGVGAGFAARQLDGGSASAADPGTTVTSSPAPTATSPAPSATEDPDLAAARADRTGPSWSPADPVDAEGRPITVGDVVPGAIEPIRVGTPVDEAIATGLIERDDSGLVCEGTRYRWTGDLGDGFDVQVRQDGTIATLGLFKDGAETAKGISVGNSYGGLRRAYGGALSEPEEAGYSQTGAFVREDTRWIGFLFDEAPDRLTDSSRITMVEVTDGNQPDLMRDGC</sequence>
<dbReference type="EMBL" id="JACBZN010000001">
    <property type="protein sequence ID" value="NYI39809.1"/>
    <property type="molecule type" value="Genomic_DNA"/>
</dbReference>
<dbReference type="RefSeq" id="WP_179427766.1">
    <property type="nucleotide sequence ID" value="NZ_BAAAMP010000002.1"/>
</dbReference>
<feature type="compositionally biased region" description="Low complexity" evidence="1">
    <location>
        <begin position="42"/>
        <end position="57"/>
    </location>
</feature>
<dbReference type="EMBL" id="JACWMT010000001">
    <property type="protein sequence ID" value="MBD1269537.1"/>
    <property type="molecule type" value="Genomic_DNA"/>
</dbReference>
<keyword evidence="5" id="KW-1185">Reference proteome</keyword>
<protein>
    <submittedName>
        <fullName evidence="3">Uncharacterized protein</fullName>
    </submittedName>
</protein>
<evidence type="ECO:0000313" key="6">
    <source>
        <dbReference type="Proteomes" id="UP000659061"/>
    </source>
</evidence>
<dbReference type="Proteomes" id="UP000587211">
    <property type="component" value="Unassembled WGS sequence"/>
</dbReference>
<keyword evidence="2" id="KW-0732">Signal</keyword>
<accession>A0A8I0FSX7</accession>
<feature type="signal peptide" evidence="2">
    <location>
        <begin position="1"/>
        <end position="23"/>
    </location>
</feature>
<gene>
    <name evidence="4" type="ORF">BJ975_003184</name>
    <name evidence="3" type="ORF">IDH50_04775</name>
</gene>
<feature type="chain" id="PRO_5039107251" evidence="2">
    <location>
        <begin position="24"/>
        <end position="239"/>
    </location>
</feature>
<evidence type="ECO:0000313" key="3">
    <source>
        <dbReference type="EMBL" id="MBD1269537.1"/>
    </source>
</evidence>
<evidence type="ECO:0000256" key="2">
    <source>
        <dbReference type="SAM" id="SignalP"/>
    </source>
</evidence>
<feature type="region of interest" description="Disordered" evidence="1">
    <location>
        <begin position="28"/>
        <end position="90"/>
    </location>
</feature>
<evidence type="ECO:0000313" key="4">
    <source>
        <dbReference type="EMBL" id="NYI39809.1"/>
    </source>
</evidence>
<comment type="caution">
    <text evidence="3">The sequence shown here is derived from an EMBL/GenBank/DDBJ whole genome shotgun (WGS) entry which is preliminary data.</text>
</comment>
<dbReference type="AlphaFoldDB" id="A0A8I0FSX7"/>
<proteinExistence type="predicted"/>
<reference evidence="4 5" key="1">
    <citation type="submission" date="2020-07" db="EMBL/GenBank/DDBJ databases">
        <title>Sequencing the genomes of 1000 actinobacteria strains.</title>
        <authorList>
            <person name="Klenk H.-P."/>
        </authorList>
    </citation>
    <scope>NUCLEOTIDE SEQUENCE [LARGE SCALE GENOMIC DNA]</scope>
    <source>
        <strain evidence="4 5">DSM 19087</strain>
    </source>
</reference>
<evidence type="ECO:0000313" key="5">
    <source>
        <dbReference type="Proteomes" id="UP000587211"/>
    </source>
</evidence>
<organism evidence="3 6">
    <name type="scientific">Aeromicrobium tamlense</name>
    <dbReference type="NCBI Taxonomy" id="375541"/>
    <lineage>
        <taxon>Bacteria</taxon>
        <taxon>Bacillati</taxon>
        <taxon>Actinomycetota</taxon>
        <taxon>Actinomycetes</taxon>
        <taxon>Propionibacteriales</taxon>
        <taxon>Nocardioidaceae</taxon>
        <taxon>Aeromicrobium</taxon>
    </lineage>
</organism>
<name>A0A8I0FSX7_9ACTN</name>
<reference evidence="3" key="2">
    <citation type="submission" date="2020-09" db="EMBL/GenBank/DDBJ databases">
        <title>Novel species in genus Aeromicrobium.</title>
        <authorList>
            <person name="Zhang G."/>
        </authorList>
    </citation>
    <scope>NUCLEOTIDE SEQUENCE</scope>
    <source>
        <strain evidence="3">SSW1-57</strain>
    </source>
</reference>
<evidence type="ECO:0000256" key="1">
    <source>
        <dbReference type="SAM" id="MobiDB-lite"/>
    </source>
</evidence>